<evidence type="ECO:0000313" key="3">
    <source>
        <dbReference type="EMBL" id="CUH99623.1"/>
    </source>
</evidence>
<dbReference type="EMBL" id="CYSR01000021">
    <property type="protein sequence ID" value="CUH99623.1"/>
    <property type="molecule type" value="Genomic_DNA"/>
</dbReference>
<dbReference type="STRING" id="1396826.PHA8399_01745"/>
<dbReference type="PANTHER" id="PTHR35024:SF4">
    <property type="entry name" value="POLYMER-FORMING CYTOSKELETAL PROTEIN"/>
    <property type="match status" value="1"/>
</dbReference>
<accession>A0A0P1H8V1</accession>
<keyword evidence="3" id="KW-0012">Acyltransferase</keyword>
<reference evidence="4" key="2">
    <citation type="submission" date="2021-08" db="EMBL/GenBank/DDBJ databases">
        <authorList>
            <person name="Nwanade C."/>
            <person name="Wang M."/>
            <person name="Masoudi A."/>
            <person name="Yu Z."/>
            <person name="Liu J."/>
        </authorList>
    </citation>
    <scope>NUCLEOTIDE SEQUENCE</scope>
    <source>
        <strain evidence="4">S166</strain>
    </source>
</reference>
<sequence length="107" mass="10796">MVNSVIEKDVTIEGNITSSKGSVEVRGRVVGDVSAQAVTVLEGGTVDGALSAKSVTVEGVYSGKIQCEDLRLAAGSKVQADVSAQSMSTESGAQLQGNIKVSGKTAP</sequence>
<organism evidence="3 5">
    <name type="scientific">Leisingera aquaemixtae</name>
    <dbReference type="NCBI Taxonomy" id="1396826"/>
    <lineage>
        <taxon>Bacteria</taxon>
        <taxon>Pseudomonadati</taxon>
        <taxon>Pseudomonadota</taxon>
        <taxon>Alphaproteobacteria</taxon>
        <taxon>Rhodobacterales</taxon>
        <taxon>Roseobacteraceae</taxon>
        <taxon>Leisingera</taxon>
    </lineage>
</organism>
<dbReference type="Proteomes" id="UP000051326">
    <property type="component" value="Unassembled WGS sequence"/>
</dbReference>
<feature type="compositionally biased region" description="Polar residues" evidence="2">
    <location>
        <begin position="85"/>
        <end position="99"/>
    </location>
</feature>
<evidence type="ECO:0000313" key="4">
    <source>
        <dbReference type="EMBL" id="UWQ42667.1"/>
    </source>
</evidence>
<dbReference type="Proteomes" id="UP001058514">
    <property type="component" value="Chromosome"/>
</dbReference>
<feature type="region of interest" description="Disordered" evidence="2">
    <location>
        <begin position="85"/>
        <end position="107"/>
    </location>
</feature>
<reference evidence="3 5" key="1">
    <citation type="submission" date="2015-09" db="EMBL/GenBank/DDBJ databases">
        <authorList>
            <consortium name="Swine Surveillance"/>
        </authorList>
    </citation>
    <scope>NUCLEOTIDE SEQUENCE [LARGE SCALE GENOMIC DNA]</scope>
    <source>
        <strain evidence="3 5">CECT 8399</strain>
    </source>
</reference>
<dbReference type="EMBL" id="CP081051">
    <property type="protein sequence ID" value="UWQ42667.1"/>
    <property type="molecule type" value="Genomic_DNA"/>
</dbReference>
<gene>
    <name evidence="4" type="ORF">K3718_06145</name>
    <name evidence="3" type="ORF">PHA8399_01745</name>
</gene>
<protein>
    <submittedName>
        <fullName evidence="4">Polymer-forming cytoskeletal protein</fullName>
    </submittedName>
    <submittedName>
        <fullName evidence="3">Putative acyltransferase</fullName>
    </submittedName>
</protein>
<evidence type="ECO:0000256" key="1">
    <source>
        <dbReference type="ARBA" id="ARBA00044755"/>
    </source>
</evidence>
<evidence type="ECO:0000313" key="6">
    <source>
        <dbReference type="Proteomes" id="UP001058514"/>
    </source>
</evidence>
<dbReference type="PANTHER" id="PTHR35024">
    <property type="entry name" value="HYPOTHETICAL CYTOSOLIC PROTEIN"/>
    <property type="match status" value="1"/>
</dbReference>
<comment type="similarity">
    <text evidence="1">Belongs to the bactofilin family.</text>
</comment>
<keyword evidence="3" id="KW-0808">Transferase</keyword>
<dbReference type="RefSeq" id="WP_058285762.1">
    <property type="nucleotide sequence ID" value="NZ_CP081031.1"/>
</dbReference>
<proteinExistence type="inferred from homology"/>
<evidence type="ECO:0000256" key="2">
    <source>
        <dbReference type="SAM" id="MobiDB-lite"/>
    </source>
</evidence>
<dbReference type="AlphaFoldDB" id="A0A0P1H8V1"/>
<dbReference type="InterPro" id="IPR007607">
    <property type="entry name" value="BacA/B"/>
</dbReference>
<evidence type="ECO:0000313" key="5">
    <source>
        <dbReference type="Proteomes" id="UP000051326"/>
    </source>
</evidence>
<dbReference type="GO" id="GO:0016746">
    <property type="term" value="F:acyltransferase activity"/>
    <property type="evidence" value="ECO:0007669"/>
    <property type="project" value="UniProtKB-KW"/>
</dbReference>
<dbReference type="Pfam" id="PF04519">
    <property type="entry name" value="Bactofilin"/>
    <property type="match status" value="1"/>
</dbReference>
<name>A0A0P1H8V1_9RHOB</name>
<keyword evidence="6" id="KW-1185">Reference proteome</keyword>